<gene>
    <name evidence="1" type="ORF">XENORESO_020550</name>
</gene>
<dbReference type="Proteomes" id="UP001444071">
    <property type="component" value="Unassembled WGS sequence"/>
</dbReference>
<evidence type="ECO:0000313" key="2">
    <source>
        <dbReference type="Proteomes" id="UP001444071"/>
    </source>
</evidence>
<reference evidence="1 2" key="1">
    <citation type="submission" date="2021-06" db="EMBL/GenBank/DDBJ databases">
        <authorList>
            <person name="Palmer J.M."/>
        </authorList>
    </citation>
    <scope>NUCLEOTIDE SEQUENCE [LARGE SCALE GENOMIC DNA]</scope>
    <source>
        <strain evidence="1 2">XR_2019</strain>
        <tissue evidence="1">Muscle</tissue>
    </source>
</reference>
<evidence type="ECO:0000313" key="1">
    <source>
        <dbReference type="EMBL" id="MEQ2271040.1"/>
    </source>
</evidence>
<organism evidence="1 2">
    <name type="scientific">Xenotaenia resolanae</name>
    <dbReference type="NCBI Taxonomy" id="208358"/>
    <lineage>
        <taxon>Eukaryota</taxon>
        <taxon>Metazoa</taxon>
        <taxon>Chordata</taxon>
        <taxon>Craniata</taxon>
        <taxon>Vertebrata</taxon>
        <taxon>Euteleostomi</taxon>
        <taxon>Actinopterygii</taxon>
        <taxon>Neopterygii</taxon>
        <taxon>Teleostei</taxon>
        <taxon>Neoteleostei</taxon>
        <taxon>Acanthomorphata</taxon>
        <taxon>Ovalentaria</taxon>
        <taxon>Atherinomorphae</taxon>
        <taxon>Cyprinodontiformes</taxon>
        <taxon>Goodeidae</taxon>
        <taxon>Xenotaenia</taxon>
    </lineage>
</organism>
<sequence length="100" mass="11460">LTFGISSFAQSITERSFKIKLNTNLNLETQFLIFYEENNLELPSYLQGCVQVGLCVCVSPLMTECDQQVSPHSWSFSISIRRSLQMSRFREADAKLFCSH</sequence>
<protein>
    <submittedName>
        <fullName evidence="1">Uncharacterized protein</fullName>
    </submittedName>
</protein>
<accession>A0ABV0WPH0</accession>
<name>A0ABV0WPH0_9TELE</name>
<feature type="non-terminal residue" evidence="1">
    <location>
        <position position="1"/>
    </location>
</feature>
<dbReference type="EMBL" id="JAHRIM010060864">
    <property type="protein sequence ID" value="MEQ2271040.1"/>
    <property type="molecule type" value="Genomic_DNA"/>
</dbReference>
<proteinExistence type="predicted"/>
<comment type="caution">
    <text evidence="1">The sequence shown here is derived from an EMBL/GenBank/DDBJ whole genome shotgun (WGS) entry which is preliminary data.</text>
</comment>
<keyword evidence="2" id="KW-1185">Reference proteome</keyword>